<evidence type="ECO:0000313" key="1">
    <source>
        <dbReference type="EMBL" id="MBP1325907.1"/>
    </source>
</evidence>
<dbReference type="Proteomes" id="UP000675163">
    <property type="component" value="Unassembled WGS sequence"/>
</dbReference>
<sequence length="74" mass="7774">MATTEAGRTLTVARPTTLSNGALNEHYVETLTGMPAVARPIPRASVAHFLVKALEQPERYADASVGLALAAGNR</sequence>
<gene>
    <name evidence="1" type="ORF">JOF28_001139</name>
</gene>
<accession>A0A940T389</accession>
<dbReference type="EMBL" id="JAFIDA010000001">
    <property type="protein sequence ID" value="MBP1325907.1"/>
    <property type="molecule type" value="Genomic_DNA"/>
</dbReference>
<dbReference type="RefSeq" id="WP_209704897.1">
    <property type="nucleotide sequence ID" value="NZ_JAFIDA010000001.1"/>
</dbReference>
<evidence type="ECO:0000313" key="2">
    <source>
        <dbReference type="Proteomes" id="UP000675163"/>
    </source>
</evidence>
<organism evidence="1 2">
    <name type="scientific">Leucobacter exalbidus</name>
    <dbReference type="NCBI Taxonomy" id="662960"/>
    <lineage>
        <taxon>Bacteria</taxon>
        <taxon>Bacillati</taxon>
        <taxon>Actinomycetota</taxon>
        <taxon>Actinomycetes</taxon>
        <taxon>Micrococcales</taxon>
        <taxon>Microbacteriaceae</taxon>
        <taxon>Leucobacter</taxon>
    </lineage>
</organism>
<dbReference type="AlphaFoldDB" id="A0A940T389"/>
<dbReference type="Gene3D" id="3.40.50.720">
    <property type="entry name" value="NAD(P)-binding Rossmann-like Domain"/>
    <property type="match status" value="1"/>
</dbReference>
<keyword evidence="2" id="KW-1185">Reference proteome</keyword>
<proteinExistence type="predicted"/>
<reference evidence="1" key="1">
    <citation type="submission" date="2021-02" db="EMBL/GenBank/DDBJ databases">
        <title>Sequencing the genomes of 1000 actinobacteria strains.</title>
        <authorList>
            <person name="Klenk H.-P."/>
        </authorList>
    </citation>
    <scope>NUCLEOTIDE SEQUENCE</scope>
    <source>
        <strain evidence="1">DSM 22850</strain>
    </source>
</reference>
<protein>
    <submittedName>
        <fullName evidence="1">Uncharacterized protein</fullName>
    </submittedName>
</protein>
<name>A0A940T389_9MICO</name>
<comment type="caution">
    <text evidence="1">The sequence shown here is derived from an EMBL/GenBank/DDBJ whole genome shotgun (WGS) entry which is preliminary data.</text>
</comment>